<dbReference type="KEGG" id="str:Sterm_4157"/>
<dbReference type="EMBL" id="CP001740">
    <property type="protein sequence ID" value="ACZ10989.1"/>
    <property type="molecule type" value="Genomic_DNA"/>
</dbReference>
<keyword evidence="2" id="KW-1185">Reference proteome</keyword>
<protein>
    <submittedName>
        <fullName evidence="1">Uncharacterized protein</fullName>
    </submittedName>
</protein>
<reference evidence="1 2" key="1">
    <citation type="journal article" date="2010" name="Stand. Genomic Sci.">
        <title>Complete genome sequence of Sebaldella termitidis type strain (NCTC 11300).</title>
        <authorList>
            <person name="Harmon-Smith M."/>
            <person name="Celia L."/>
            <person name="Chertkov O."/>
            <person name="Lapidus A."/>
            <person name="Copeland A."/>
            <person name="Glavina Del Rio T."/>
            <person name="Nolan M."/>
            <person name="Lucas S."/>
            <person name="Tice H."/>
            <person name="Cheng J.F."/>
            <person name="Han C."/>
            <person name="Detter J.C."/>
            <person name="Bruce D."/>
            <person name="Goodwin L."/>
            <person name="Pitluck S."/>
            <person name="Pati A."/>
            <person name="Liolios K."/>
            <person name="Ivanova N."/>
            <person name="Mavromatis K."/>
            <person name="Mikhailova N."/>
            <person name="Chen A."/>
            <person name="Palaniappan K."/>
            <person name="Land M."/>
            <person name="Hauser L."/>
            <person name="Chang Y.J."/>
            <person name="Jeffries C.D."/>
            <person name="Brettin T."/>
            <person name="Goker M."/>
            <person name="Beck B."/>
            <person name="Bristow J."/>
            <person name="Eisen J.A."/>
            <person name="Markowitz V."/>
            <person name="Hugenholtz P."/>
            <person name="Kyrpides N.C."/>
            <person name="Klenk H.P."/>
            <person name="Chen F."/>
        </authorList>
    </citation>
    <scope>NUCLEOTIDE SEQUENCE [LARGE SCALE GENOMIC DNA]</scope>
    <source>
        <strain evidence="2">ATCC 33386 / NCTC 11300</strain>
        <plasmid evidence="2">Plasmid pSTERM01</plasmid>
    </source>
</reference>
<evidence type="ECO:0000313" key="2">
    <source>
        <dbReference type="Proteomes" id="UP000000845"/>
    </source>
</evidence>
<dbReference type="HOGENOM" id="CLU_1625911_0_0_0"/>
<proteinExistence type="predicted"/>
<geneLocation type="plasmid" evidence="1 2">
    <name>pSTERM01</name>
</geneLocation>
<gene>
    <name evidence="1" type="ORF">Sterm_4157</name>
</gene>
<accession>D1AS02</accession>
<keyword evidence="1" id="KW-0614">Plasmid</keyword>
<evidence type="ECO:0000313" key="1">
    <source>
        <dbReference type="EMBL" id="ACZ10989.1"/>
    </source>
</evidence>
<dbReference type="Proteomes" id="UP000000845">
    <property type="component" value="Plasmid pSTERM01"/>
</dbReference>
<organism evidence="1 2">
    <name type="scientific">Sebaldella termitidis (strain ATCC 33386 / NCTC 11300)</name>
    <dbReference type="NCBI Taxonomy" id="526218"/>
    <lineage>
        <taxon>Bacteria</taxon>
        <taxon>Fusobacteriati</taxon>
        <taxon>Fusobacteriota</taxon>
        <taxon>Fusobacteriia</taxon>
        <taxon>Fusobacteriales</taxon>
        <taxon>Leptotrichiaceae</taxon>
        <taxon>Sebaldella</taxon>
    </lineage>
</organism>
<name>D1AS02_SEBTE</name>
<sequence>MKKTIFLLFIIMNIIILAGPYMPKYDDINKFKAFNFYSGKNIDDSSSIIIIPGEENKLIFYINIDEIRTNYDMYYRTSVVTDIMVQNILNKKQGIEKSLQELIIESESKAEYKLFLFKNHKINEVKLKYTFIKGIESMAAKNQNLFLDNPKEKVLFINFTNND</sequence>
<dbReference type="RefSeq" id="WP_012863564.1">
    <property type="nucleotide sequence ID" value="NC_013518.1"/>
</dbReference>
<dbReference type="AlphaFoldDB" id="D1AS02"/>